<dbReference type="GO" id="GO:0005524">
    <property type="term" value="F:ATP binding"/>
    <property type="evidence" value="ECO:0007669"/>
    <property type="project" value="UniProtKB-KW"/>
</dbReference>
<evidence type="ECO:0000313" key="9">
    <source>
        <dbReference type="EMBL" id="KLK91751.1"/>
    </source>
</evidence>
<evidence type="ECO:0000256" key="5">
    <source>
        <dbReference type="ARBA" id="ARBA00022741"/>
    </source>
</evidence>
<dbReference type="GO" id="GO:0005886">
    <property type="term" value="C:plasma membrane"/>
    <property type="evidence" value="ECO:0007669"/>
    <property type="project" value="UniProtKB-SubCell"/>
</dbReference>
<dbReference type="InterPro" id="IPR003593">
    <property type="entry name" value="AAA+_ATPase"/>
</dbReference>
<protein>
    <recommendedName>
        <fullName evidence="8">ABC transporter domain-containing protein</fullName>
    </recommendedName>
</protein>
<comment type="caution">
    <text evidence="9">The sequence shown here is derived from an EMBL/GenBank/DDBJ whole genome shotgun (WGS) entry which is preliminary data.</text>
</comment>
<dbReference type="GO" id="GO:0016887">
    <property type="term" value="F:ATP hydrolysis activity"/>
    <property type="evidence" value="ECO:0007669"/>
    <property type="project" value="InterPro"/>
</dbReference>
<dbReference type="SUPFAM" id="SSF52540">
    <property type="entry name" value="P-loop containing nucleoside triphosphate hydrolases"/>
    <property type="match status" value="1"/>
</dbReference>
<accession>A0A0H1RA60</accession>
<evidence type="ECO:0000256" key="4">
    <source>
        <dbReference type="ARBA" id="ARBA00022475"/>
    </source>
</evidence>
<evidence type="ECO:0000259" key="8">
    <source>
        <dbReference type="PROSITE" id="PS50893"/>
    </source>
</evidence>
<dbReference type="InterPro" id="IPR003439">
    <property type="entry name" value="ABC_transporter-like_ATP-bd"/>
</dbReference>
<sequence>MVSAGEATEPLVHVDNLRIHFPPRRAPIRVVEGVSYSVARGETLGIVGESGSGKTLSSLAILRLLPRPAQIAGGRIVFEGEDLAAKSDEEMRRLRGKRIAMVFQNPGFSLHPLMTIGAQLSEILAVHERLARKDADARVEELLRLVGISDPGARIRQYPHELSGGMKQRVCIARALLCNPSLVLADEPTTSLDVTIQAQILELFEELKARFRMSMIFVTHDMGVVARIADRIAVMYAGQICETADASTIFSDPQHPYTRALLGSTPRVDQRSTRASGFRLPTIGGSGPTIMQQGDGCRFATRCPEAGPECARLAPLPLAVGPRHIVHCLKRGSAGEANHA</sequence>
<dbReference type="FunFam" id="3.40.50.300:FF:000016">
    <property type="entry name" value="Oligopeptide ABC transporter ATP-binding component"/>
    <property type="match status" value="1"/>
</dbReference>
<dbReference type="Proteomes" id="UP000035489">
    <property type="component" value="Unassembled WGS sequence"/>
</dbReference>
<organism evidence="9 10">
    <name type="scientific">Microvirga vignae</name>
    <dbReference type="NCBI Taxonomy" id="1225564"/>
    <lineage>
        <taxon>Bacteria</taxon>
        <taxon>Pseudomonadati</taxon>
        <taxon>Pseudomonadota</taxon>
        <taxon>Alphaproteobacteria</taxon>
        <taxon>Hyphomicrobiales</taxon>
        <taxon>Methylobacteriaceae</taxon>
        <taxon>Microvirga</taxon>
    </lineage>
</organism>
<evidence type="ECO:0000256" key="1">
    <source>
        <dbReference type="ARBA" id="ARBA00004417"/>
    </source>
</evidence>
<evidence type="ECO:0000313" key="10">
    <source>
        <dbReference type="Proteomes" id="UP000035489"/>
    </source>
</evidence>
<evidence type="ECO:0000256" key="2">
    <source>
        <dbReference type="ARBA" id="ARBA00005417"/>
    </source>
</evidence>
<dbReference type="PANTHER" id="PTHR43297:SF2">
    <property type="entry name" value="DIPEPTIDE TRANSPORT ATP-BINDING PROTEIN DPPD"/>
    <property type="match status" value="1"/>
</dbReference>
<dbReference type="Pfam" id="PF00005">
    <property type="entry name" value="ABC_tran"/>
    <property type="match status" value="1"/>
</dbReference>
<dbReference type="CDD" id="cd03257">
    <property type="entry name" value="ABC_NikE_OppD_transporters"/>
    <property type="match status" value="1"/>
</dbReference>
<feature type="domain" description="ABC transporter" evidence="8">
    <location>
        <begin position="12"/>
        <end position="262"/>
    </location>
</feature>
<evidence type="ECO:0000256" key="7">
    <source>
        <dbReference type="ARBA" id="ARBA00023136"/>
    </source>
</evidence>
<dbReference type="Gene3D" id="3.40.50.300">
    <property type="entry name" value="P-loop containing nucleotide triphosphate hydrolases"/>
    <property type="match status" value="1"/>
</dbReference>
<comment type="subcellular location">
    <subcellularLocation>
        <location evidence="1">Cell inner membrane</location>
        <topology evidence="1">Peripheral membrane protein</topology>
    </subcellularLocation>
</comment>
<keyword evidence="10" id="KW-1185">Reference proteome</keyword>
<dbReference type="AlphaFoldDB" id="A0A0H1RA60"/>
<dbReference type="Pfam" id="PF08352">
    <property type="entry name" value="oligo_HPY"/>
    <property type="match status" value="1"/>
</dbReference>
<dbReference type="PANTHER" id="PTHR43297">
    <property type="entry name" value="OLIGOPEPTIDE TRANSPORT ATP-BINDING PROTEIN APPD"/>
    <property type="match status" value="1"/>
</dbReference>
<keyword evidence="5" id="KW-0547">Nucleotide-binding</keyword>
<dbReference type="SMART" id="SM00382">
    <property type="entry name" value="AAA"/>
    <property type="match status" value="1"/>
</dbReference>
<dbReference type="STRING" id="1225564.AA309_18365"/>
<proteinExistence type="inferred from homology"/>
<evidence type="ECO:0000256" key="6">
    <source>
        <dbReference type="ARBA" id="ARBA00022840"/>
    </source>
</evidence>
<evidence type="ECO:0000256" key="3">
    <source>
        <dbReference type="ARBA" id="ARBA00022448"/>
    </source>
</evidence>
<keyword evidence="4" id="KW-1003">Cell membrane</keyword>
<dbReference type="EMBL" id="LCYG01000046">
    <property type="protein sequence ID" value="KLK91751.1"/>
    <property type="molecule type" value="Genomic_DNA"/>
</dbReference>
<dbReference type="InterPro" id="IPR050388">
    <property type="entry name" value="ABC_Ni/Peptide_Import"/>
</dbReference>
<keyword evidence="3" id="KW-0813">Transport</keyword>
<dbReference type="InterPro" id="IPR027417">
    <property type="entry name" value="P-loop_NTPase"/>
</dbReference>
<comment type="similarity">
    <text evidence="2">Belongs to the ABC transporter superfamily.</text>
</comment>
<dbReference type="NCBIfam" id="TIGR01727">
    <property type="entry name" value="oligo_HPY"/>
    <property type="match status" value="1"/>
</dbReference>
<dbReference type="InterPro" id="IPR017871">
    <property type="entry name" value="ABC_transporter-like_CS"/>
</dbReference>
<dbReference type="PROSITE" id="PS50893">
    <property type="entry name" value="ABC_TRANSPORTER_2"/>
    <property type="match status" value="1"/>
</dbReference>
<dbReference type="GO" id="GO:0055085">
    <property type="term" value="P:transmembrane transport"/>
    <property type="evidence" value="ECO:0007669"/>
    <property type="project" value="UniProtKB-ARBA"/>
</dbReference>
<dbReference type="InterPro" id="IPR013563">
    <property type="entry name" value="Oligopep_ABC_C"/>
</dbReference>
<keyword evidence="6" id="KW-0067">ATP-binding</keyword>
<keyword evidence="7" id="KW-0472">Membrane</keyword>
<dbReference type="PATRIC" id="fig|1225564.3.peg.4810"/>
<reference evidence="9 10" key="1">
    <citation type="submission" date="2015-05" db="EMBL/GenBank/DDBJ databases">
        <title>Draft genome sequence of Microvirga vignae strain BR3299, a novel nitrogen fixing bacteria isolated from Brazil semi-aired region.</title>
        <authorList>
            <person name="Zilli J.E."/>
            <person name="Passos S.R."/>
            <person name="Leite J."/>
            <person name="Baldani J.I."/>
            <person name="Xavier G.R."/>
            <person name="Rumjaneck N.G."/>
            <person name="Simoes-Araujo J.L."/>
        </authorList>
    </citation>
    <scope>NUCLEOTIDE SEQUENCE [LARGE SCALE GENOMIC DNA]</scope>
    <source>
        <strain evidence="9 10">BR3299</strain>
    </source>
</reference>
<dbReference type="GO" id="GO:0015833">
    <property type="term" value="P:peptide transport"/>
    <property type="evidence" value="ECO:0007669"/>
    <property type="project" value="InterPro"/>
</dbReference>
<name>A0A0H1RA60_9HYPH</name>
<gene>
    <name evidence="9" type="ORF">AA309_18365</name>
</gene>
<dbReference type="PROSITE" id="PS00211">
    <property type="entry name" value="ABC_TRANSPORTER_1"/>
    <property type="match status" value="1"/>
</dbReference>